<dbReference type="Pfam" id="PF07715">
    <property type="entry name" value="Plug"/>
    <property type="match status" value="1"/>
</dbReference>
<dbReference type="NCBIfam" id="TIGR04056">
    <property type="entry name" value="OMP_RagA_SusC"/>
    <property type="match status" value="1"/>
</dbReference>
<dbReference type="Gene3D" id="2.60.40.1120">
    <property type="entry name" value="Carboxypeptidase-like, regulatory domain"/>
    <property type="match status" value="1"/>
</dbReference>
<dbReference type="AlphaFoldDB" id="A0AAE3MDD0"/>
<dbReference type="SUPFAM" id="SSF49464">
    <property type="entry name" value="Carboxypeptidase regulatory domain-like"/>
    <property type="match status" value="1"/>
</dbReference>
<evidence type="ECO:0000256" key="3">
    <source>
        <dbReference type="ARBA" id="ARBA00022452"/>
    </source>
</evidence>
<keyword evidence="5 7" id="KW-0472">Membrane</keyword>
<gene>
    <name evidence="9" type="ORF">OM074_08355</name>
</gene>
<keyword evidence="9" id="KW-0675">Receptor</keyword>
<evidence type="ECO:0000256" key="7">
    <source>
        <dbReference type="PROSITE-ProRule" id="PRU01360"/>
    </source>
</evidence>
<comment type="subcellular location">
    <subcellularLocation>
        <location evidence="1 7">Cell outer membrane</location>
        <topology evidence="1 7">Multi-pass membrane protein</topology>
    </subcellularLocation>
</comment>
<dbReference type="Pfam" id="PF13715">
    <property type="entry name" value="CarbopepD_reg_2"/>
    <property type="match status" value="1"/>
</dbReference>
<evidence type="ECO:0000313" key="10">
    <source>
        <dbReference type="Proteomes" id="UP001207408"/>
    </source>
</evidence>
<dbReference type="InterPro" id="IPR036942">
    <property type="entry name" value="Beta-barrel_TonB_sf"/>
</dbReference>
<evidence type="ECO:0000256" key="4">
    <source>
        <dbReference type="ARBA" id="ARBA00022692"/>
    </source>
</evidence>
<keyword evidence="10" id="KW-1185">Reference proteome</keyword>
<dbReference type="InterPro" id="IPR023997">
    <property type="entry name" value="TonB-dep_OMP_SusC/RagA_CS"/>
</dbReference>
<dbReference type="Gene3D" id="2.40.170.20">
    <property type="entry name" value="TonB-dependent receptor, beta-barrel domain"/>
    <property type="match status" value="1"/>
</dbReference>
<organism evidence="9 10">
    <name type="scientific">Plebeiibacterium marinum</name>
    <dbReference type="NCBI Taxonomy" id="2992111"/>
    <lineage>
        <taxon>Bacteria</taxon>
        <taxon>Pseudomonadati</taxon>
        <taxon>Bacteroidota</taxon>
        <taxon>Bacteroidia</taxon>
        <taxon>Marinilabiliales</taxon>
        <taxon>Marinilabiliaceae</taxon>
        <taxon>Plebeiibacterium</taxon>
    </lineage>
</organism>
<dbReference type="Proteomes" id="UP001207408">
    <property type="component" value="Unassembled WGS sequence"/>
</dbReference>
<dbReference type="InterPro" id="IPR012910">
    <property type="entry name" value="Plug_dom"/>
</dbReference>
<keyword evidence="6 7" id="KW-0998">Cell outer membrane</keyword>
<sequence length="1011" mass="111885">MKKIIWLFSFLFFIGMTIFGQEVKISGVVSTESGESLPGVSILVKGTTTGTITDIDGHYMLNANVNDVVVASFIGFDTKEIVITGNNTNLDIILKEASISLNEVVAIGYGKAKRKDLTSSIASVQGDEVKAMSVGNPVQALQGKAPGLQVVAGGGSPGAAPKVLIRGFTSISLSTDPLYVVDGVPMGNNLNFLNSSEIESVDVLKDASAAAIYGSRASNGVILVTTKKGSDGKPVFSADFSYGIQVLNKPFDMANAEEYATTMNQSLVNAGLGTRFDDPASLGSGTDWWGEGVNKYAPQRNASLQVTGGDEKYKYAVSLSYFDQESFYNSGNWKRITGRVTLDWKFSDKVSFGVSMNPRRELWDNTPSWYQDYLLQDPISPIYRPEEEQVGLNQYSIFQRSYYTYVWNPIARDARNFGDGGYYAITSSSYLTYKPIKNLEIKTQLSGNFKFNHTDDFIPDFTIDGAHEHQDINYVFRDHEFNRYWNWTNTATYTLQKGGHNASLMGGATFEKSYGRNIEGNKEGAPNNSELLRELVAATGTDFITGNQWESSIESFLGRFSYNYKSRYYLTATYRVDGSSKFLASNKWAGFPSASVAWRISDENFLSNLSFVDDIKLRAGWGRLGNQNLPADAYLSKLAKNYYVFGDGQGTVVNATEPAQMKNEDIKWETVEDINIGTDFTLFDNAITGSFEYYRKNTKDMIFRMPYQYYSGFPDWSYIWSNIGSMKSSGIEIALNYHGKSGDFKYDVGFTLMTSSVEATKLPYTTPVIYGNGSRTKTVVGDEPGYFFGYKTDGLFQNQFDVNSHSNDTGDLLQPYAQPGDIRFVDTNGDGELTGDDRVKLGSPWPDFTGGVNISVGYKGFDLLANLYASVGNELVNDIKKDLYSTTASESNVISGLLSDAWHGEGTSNSIPRVSHVDNNQNYDKFSDFYVEDGSYLRLKNIQLGYTLPQNISKRMGMSKCRVYVSGQNIATWTNYSGVEPEVSGDVLSFGFGGWTYPVLPTYLVGVNINF</sequence>
<dbReference type="InterPro" id="IPR023996">
    <property type="entry name" value="TonB-dep_OMP_SusC/RagA"/>
</dbReference>
<protein>
    <submittedName>
        <fullName evidence="9">TonB-dependent receptor</fullName>
    </submittedName>
</protein>
<dbReference type="InterPro" id="IPR037066">
    <property type="entry name" value="Plug_dom_sf"/>
</dbReference>
<dbReference type="GO" id="GO:0009279">
    <property type="term" value="C:cell outer membrane"/>
    <property type="evidence" value="ECO:0007669"/>
    <property type="project" value="UniProtKB-SubCell"/>
</dbReference>
<dbReference type="NCBIfam" id="TIGR04057">
    <property type="entry name" value="SusC_RagA_signa"/>
    <property type="match status" value="1"/>
</dbReference>
<evidence type="ECO:0000313" key="9">
    <source>
        <dbReference type="EMBL" id="MCW3805639.1"/>
    </source>
</evidence>
<evidence type="ECO:0000259" key="8">
    <source>
        <dbReference type="Pfam" id="PF07715"/>
    </source>
</evidence>
<accession>A0AAE3MDD0</accession>
<evidence type="ECO:0000256" key="5">
    <source>
        <dbReference type="ARBA" id="ARBA00023136"/>
    </source>
</evidence>
<evidence type="ECO:0000256" key="1">
    <source>
        <dbReference type="ARBA" id="ARBA00004571"/>
    </source>
</evidence>
<evidence type="ECO:0000256" key="6">
    <source>
        <dbReference type="ARBA" id="ARBA00023237"/>
    </source>
</evidence>
<name>A0AAE3MDD0_9BACT</name>
<dbReference type="SUPFAM" id="SSF56935">
    <property type="entry name" value="Porins"/>
    <property type="match status" value="1"/>
</dbReference>
<dbReference type="RefSeq" id="WP_301199009.1">
    <property type="nucleotide sequence ID" value="NZ_JAPDPI010000014.1"/>
</dbReference>
<keyword evidence="4 7" id="KW-0812">Transmembrane</keyword>
<dbReference type="InterPro" id="IPR008969">
    <property type="entry name" value="CarboxyPept-like_regulatory"/>
</dbReference>
<comment type="similarity">
    <text evidence="7">Belongs to the TonB-dependent receptor family.</text>
</comment>
<evidence type="ECO:0000256" key="2">
    <source>
        <dbReference type="ARBA" id="ARBA00022448"/>
    </source>
</evidence>
<dbReference type="InterPro" id="IPR039426">
    <property type="entry name" value="TonB-dep_rcpt-like"/>
</dbReference>
<dbReference type="PROSITE" id="PS52016">
    <property type="entry name" value="TONB_DEPENDENT_REC_3"/>
    <property type="match status" value="1"/>
</dbReference>
<reference evidence="9" key="1">
    <citation type="submission" date="2022-10" db="EMBL/GenBank/DDBJ databases">
        <authorList>
            <person name="Yu W.X."/>
        </authorList>
    </citation>
    <scope>NUCLEOTIDE SEQUENCE</scope>
    <source>
        <strain evidence="9">D04</strain>
    </source>
</reference>
<dbReference type="Gene3D" id="2.170.130.10">
    <property type="entry name" value="TonB-dependent receptor, plug domain"/>
    <property type="match status" value="1"/>
</dbReference>
<dbReference type="EMBL" id="JAPDPI010000014">
    <property type="protein sequence ID" value="MCW3805639.1"/>
    <property type="molecule type" value="Genomic_DNA"/>
</dbReference>
<feature type="domain" description="TonB-dependent receptor plug" evidence="8">
    <location>
        <begin position="114"/>
        <end position="221"/>
    </location>
</feature>
<keyword evidence="3 7" id="KW-1134">Transmembrane beta strand</keyword>
<proteinExistence type="inferred from homology"/>
<keyword evidence="2 7" id="KW-0813">Transport</keyword>
<comment type="caution">
    <text evidence="9">The sequence shown here is derived from an EMBL/GenBank/DDBJ whole genome shotgun (WGS) entry which is preliminary data.</text>
</comment>